<sequence>MRFAYPPYGPESGLLFHSKSLEDIRQWSFMVSTQPVTMQAGRPRYASRKNDAGNGIKKASNTALEISIMRFPASYEAIKT</sequence>
<reference evidence="1" key="1">
    <citation type="submission" date="2019-02" db="EMBL/GenBank/DDBJ databases">
        <authorList>
            <person name="Gruber-Vodicka R. H."/>
            <person name="Seah K. B. B."/>
        </authorList>
    </citation>
    <scope>NUCLEOTIDE SEQUENCE</scope>
    <source>
        <strain evidence="2">BECK_BY19</strain>
        <strain evidence="1">BECK_BY8</strain>
    </source>
</reference>
<accession>A0A451APC5</accession>
<organism evidence="1">
    <name type="scientific">Candidatus Kentrum sp. UNK</name>
    <dbReference type="NCBI Taxonomy" id="2126344"/>
    <lineage>
        <taxon>Bacteria</taxon>
        <taxon>Pseudomonadati</taxon>
        <taxon>Pseudomonadota</taxon>
        <taxon>Gammaproteobacteria</taxon>
        <taxon>Candidatus Kentrum</taxon>
    </lineage>
</organism>
<dbReference type="AlphaFoldDB" id="A0A451APC5"/>
<dbReference type="EMBL" id="CAADFZ010000170">
    <property type="protein sequence ID" value="VFK67858.1"/>
    <property type="molecule type" value="Genomic_DNA"/>
</dbReference>
<evidence type="ECO:0000313" key="2">
    <source>
        <dbReference type="EMBL" id="VFK71209.1"/>
    </source>
</evidence>
<dbReference type="EMBL" id="CAADGD010000054">
    <property type="protein sequence ID" value="VFK71209.1"/>
    <property type="molecule type" value="Genomic_DNA"/>
</dbReference>
<proteinExistence type="predicted"/>
<gene>
    <name evidence="1" type="ORF">BECKUNK1418G_GA0071005_11708</name>
    <name evidence="2" type="ORF">BECKUNK1418H_GA0071006_105426</name>
</gene>
<protein>
    <submittedName>
        <fullName evidence="1">Uncharacterized protein</fullName>
    </submittedName>
</protein>
<evidence type="ECO:0000313" key="1">
    <source>
        <dbReference type="EMBL" id="VFK67858.1"/>
    </source>
</evidence>
<name>A0A451APC5_9GAMM</name>